<evidence type="ECO:0000313" key="3">
    <source>
        <dbReference type="Proteomes" id="UP001292094"/>
    </source>
</evidence>
<proteinExistence type="predicted"/>
<gene>
    <name evidence="2" type="ORF">Pmani_010144</name>
</gene>
<feature type="region of interest" description="Disordered" evidence="1">
    <location>
        <begin position="87"/>
        <end position="109"/>
    </location>
</feature>
<protein>
    <submittedName>
        <fullName evidence="2">Uncharacterized protein</fullName>
    </submittedName>
</protein>
<evidence type="ECO:0000256" key="1">
    <source>
        <dbReference type="SAM" id="MobiDB-lite"/>
    </source>
</evidence>
<reference evidence="2" key="1">
    <citation type="submission" date="2023-11" db="EMBL/GenBank/DDBJ databases">
        <title>Genome assemblies of two species of porcelain crab, Petrolisthes cinctipes and Petrolisthes manimaculis (Anomura: Porcellanidae).</title>
        <authorList>
            <person name="Angst P."/>
        </authorList>
    </citation>
    <scope>NUCLEOTIDE SEQUENCE</scope>
    <source>
        <strain evidence="2">PB745_02</strain>
        <tissue evidence="2">Gill</tissue>
    </source>
</reference>
<sequence>MTPTKKTPYHSFHDHLLPFFPRPPTTITYHQQPHQNDPLPLIPRPPPTINNHTKMTYQSFTSCHSFHDHLLPSTTTPNTIPFTITTTPLPSPFIPPRRPPNNTTTTAPTRFFSTLTSHSHHHHHD</sequence>
<accession>A0AAE1Q3P1</accession>
<name>A0AAE1Q3P1_9EUCA</name>
<dbReference type="Proteomes" id="UP001292094">
    <property type="component" value="Unassembled WGS sequence"/>
</dbReference>
<comment type="caution">
    <text evidence="2">The sequence shown here is derived from an EMBL/GenBank/DDBJ whole genome shotgun (WGS) entry which is preliminary data.</text>
</comment>
<dbReference type="EMBL" id="JAWZYT010000794">
    <property type="protein sequence ID" value="KAK4318880.1"/>
    <property type="molecule type" value="Genomic_DNA"/>
</dbReference>
<feature type="compositionally biased region" description="Pro residues" evidence="1">
    <location>
        <begin position="89"/>
        <end position="99"/>
    </location>
</feature>
<evidence type="ECO:0000313" key="2">
    <source>
        <dbReference type="EMBL" id="KAK4318880.1"/>
    </source>
</evidence>
<feature type="compositionally biased region" description="Low complexity" evidence="1">
    <location>
        <begin position="100"/>
        <end position="109"/>
    </location>
</feature>
<keyword evidence="3" id="KW-1185">Reference proteome</keyword>
<dbReference type="AlphaFoldDB" id="A0AAE1Q3P1"/>
<organism evidence="2 3">
    <name type="scientific">Petrolisthes manimaculis</name>
    <dbReference type="NCBI Taxonomy" id="1843537"/>
    <lineage>
        <taxon>Eukaryota</taxon>
        <taxon>Metazoa</taxon>
        <taxon>Ecdysozoa</taxon>
        <taxon>Arthropoda</taxon>
        <taxon>Crustacea</taxon>
        <taxon>Multicrustacea</taxon>
        <taxon>Malacostraca</taxon>
        <taxon>Eumalacostraca</taxon>
        <taxon>Eucarida</taxon>
        <taxon>Decapoda</taxon>
        <taxon>Pleocyemata</taxon>
        <taxon>Anomura</taxon>
        <taxon>Galatheoidea</taxon>
        <taxon>Porcellanidae</taxon>
        <taxon>Petrolisthes</taxon>
    </lineage>
</organism>